<dbReference type="PANTHER" id="PTHR13318">
    <property type="entry name" value="PARTNER OF PAIRED, ISOFORM B-RELATED"/>
    <property type="match status" value="1"/>
</dbReference>
<accession>A0ABQ8UPI2</accession>
<proteinExistence type="predicted"/>
<dbReference type="EMBL" id="JAPMOS010000009">
    <property type="protein sequence ID" value="KAJ4461084.1"/>
    <property type="molecule type" value="Genomic_DNA"/>
</dbReference>
<keyword evidence="2" id="KW-1185">Reference proteome</keyword>
<name>A0ABQ8UPI2_9EUKA</name>
<protein>
    <submittedName>
        <fullName evidence="1">Uncharacterized protein</fullName>
    </submittedName>
</protein>
<evidence type="ECO:0000313" key="2">
    <source>
        <dbReference type="Proteomes" id="UP001141327"/>
    </source>
</evidence>
<organism evidence="1 2">
    <name type="scientific">Paratrimastix pyriformis</name>
    <dbReference type="NCBI Taxonomy" id="342808"/>
    <lineage>
        <taxon>Eukaryota</taxon>
        <taxon>Metamonada</taxon>
        <taxon>Preaxostyla</taxon>
        <taxon>Paratrimastigidae</taxon>
        <taxon>Paratrimastix</taxon>
    </lineage>
</organism>
<gene>
    <name evidence="1" type="ORF">PAPYR_2529</name>
</gene>
<evidence type="ECO:0000313" key="1">
    <source>
        <dbReference type="EMBL" id="KAJ4461084.1"/>
    </source>
</evidence>
<dbReference type="Gene3D" id="3.80.10.10">
    <property type="entry name" value="Ribonuclease Inhibitor"/>
    <property type="match status" value="1"/>
</dbReference>
<dbReference type="InterPro" id="IPR032675">
    <property type="entry name" value="LRR_dom_sf"/>
</dbReference>
<sequence>MIANGHSINVHDPTRWPPELLRILMGPEGTTGSLRLYILLLGISHATRQSLRGTLRKISFDATDLEDSADGDEPAQFDRMPTPTADALAALVGPCKGLVELSLSARRPSLWGCGRTEAVYGPWVDEAFAGHTQLAVLRIPSAEAVMPAMPRILGHLSGLVEFQLDIRPGPSPDALLKILDRHCPRLEDLHLRFLGCHFARGQPPQFFGRLKRLTATGGGLVSDAALQSLTSLEQLHLDQYTPALSHIASHLTHLTLDGNNMLAAVHGLGLTRLESLYLVGVSCADLCCLLADNRATLRSLAARLYGPVGSLFQVLAACSVLTDLDLGLGFCPSGQVNLADLPQSLLDQLQSLRLDPDSGGYRGPYEKSIRIDSATLRRLDLRTVKLAPGTSAALACPVLEVLTLPAAYILANGPACNYPLILRCPRLLRISGLGEQTLTECQPMPHLVQVGYTFGCGIRPSLEALRAGSPRLSRMSGGKLADPQGLVELCQVMPALTHLQATVLISRPECPFDGNDDDDDEPIRIELRLPGHVEFLDLTLTDLEAPRSYVVKAFPIVLAVEAPGLRAFILHDHCFSGVRSLAMRCPALVELGLVEVPALTEFTLDTSHVGPGACGPFLRSLRIFRCRALQVASLLACLGRHGACLSEVAIQETFTSWRDDANWSQLVAALSALPRLIRLELECDRPIDLSLACPVLRSLNVHDTRPRSLVLDCPLLEELRALMATNVERFELAGDPYLRLVDGVLSEEQLKERWPGMLTM</sequence>
<dbReference type="Proteomes" id="UP001141327">
    <property type="component" value="Unassembled WGS sequence"/>
</dbReference>
<dbReference type="SUPFAM" id="SSF52047">
    <property type="entry name" value="RNI-like"/>
    <property type="match status" value="2"/>
</dbReference>
<comment type="caution">
    <text evidence="1">The sequence shown here is derived from an EMBL/GenBank/DDBJ whole genome shotgun (WGS) entry which is preliminary data.</text>
</comment>
<dbReference type="PANTHER" id="PTHR13318:SF190">
    <property type="entry name" value="PARTNER OF PAIRED, ISOFORM B"/>
    <property type="match status" value="1"/>
</dbReference>
<reference evidence="1" key="1">
    <citation type="journal article" date="2022" name="bioRxiv">
        <title>Genomics of Preaxostyla Flagellates Illuminates Evolutionary Transitions and the Path Towards Mitochondrial Loss.</title>
        <authorList>
            <person name="Novak L.V.F."/>
            <person name="Treitli S.C."/>
            <person name="Pyrih J."/>
            <person name="Halakuc P."/>
            <person name="Pipaliya S.V."/>
            <person name="Vacek V."/>
            <person name="Brzon O."/>
            <person name="Soukal P."/>
            <person name="Eme L."/>
            <person name="Dacks J.B."/>
            <person name="Karnkowska A."/>
            <person name="Elias M."/>
            <person name="Hampl V."/>
        </authorList>
    </citation>
    <scope>NUCLEOTIDE SEQUENCE</scope>
    <source>
        <strain evidence="1">RCP-MX</strain>
    </source>
</reference>